<dbReference type="PANTHER" id="PTHR11010">
    <property type="entry name" value="PROTEASE S28 PRO-X CARBOXYPEPTIDASE-RELATED"/>
    <property type="match status" value="1"/>
</dbReference>
<evidence type="ECO:0000313" key="6">
    <source>
        <dbReference type="Proteomes" id="UP000326759"/>
    </source>
</evidence>
<reference evidence="5 6" key="1">
    <citation type="journal article" date="2019" name="PLoS Biol.">
        <title>Sex chromosomes control vertical transmission of feminizing Wolbachia symbionts in an isopod.</title>
        <authorList>
            <person name="Becking T."/>
            <person name="Chebbi M.A."/>
            <person name="Giraud I."/>
            <person name="Moumen B."/>
            <person name="Laverre T."/>
            <person name="Caubet Y."/>
            <person name="Peccoud J."/>
            <person name="Gilbert C."/>
            <person name="Cordaux R."/>
        </authorList>
    </citation>
    <scope>NUCLEOTIDE SEQUENCE [LARGE SCALE GENOMIC DNA]</scope>
    <source>
        <strain evidence="5">ANa2</strain>
        <tissue evidence="5">Whole body excluding digestive tract and cuticle</tissue>
    </source>
</reference>
<dbReference type="AlphaFoldDB" id="A0A5N5TCW2"/>
<evidence type="ECO:0000256" key="2">
    <source>
        <dbReference type="ARBA" id="ARBA00022729"/>
    </source>
</evidence>
<protein>
    <submittedName>
        <fullName evidence="5">Thymus-specific serine protease</fullName>
    </submittedName>
</protein>
<evidence type="ECO:0000313" key="5">
    <source>
        <dbReference type="EMBL" id="KAB7504486.1"/>
    </source>
</evidence>
<keyword evidence="3" id="KW-0378">Hydrolase</keyword>
<dbReference type="PANTHER" id="PTHR11010:SF117">
    <property type="entry name" value="SERINE PROTEASE 16"/>
    <property type="match status" value="1"/>
</dbReference>
<dbReference type="Gene3D" id="1.20.120.980">
    <property type="entry name" value="Serine carboxypeptidase S28, SKS domain"/>
    <property type="match status" value="1"/>
</dbReference>
<keyword evidence="6" id="KW-1185">Reference proteome</keyword>
<evidence type="ECO:0000256" key="3">
    <source>
        <dbReference type="ARBA" id="ARBA00022801"/>
    </source>
</evidence>
<keyword evidence="4" id="KW-0325">Glycoprotein</keyword>
<dbReference type="OrthoDB" id="1735038at2759"/>
<proteinExistence type="predicted"/>
<dbReference type="GO" id="GO:0008239">
    <property type="term" value="F:dipeptidyl-peptidase activity"/>
    <property type="evidence" value="ECO:0007669"/>
    <property type="project" value="TreeGrafter"/>
</dbReference>
<dbReference type="GO" id="GO:0070008">
    <property type="term" value="F:serine-type exopeptidase activity"/>
    <property type="evidence" value="ECO:0007669"/>
    <property type="project" value="InterPro"/>
</dbReference>
<dbReference type="Pfam" id="PF05577">
    <property type="entry name" value="Peptidase_S28"/>
    <property type="match status" value="2"/>
</dbReference>
<evidence type="ECO:0000256" key="1">
    <source>
        <dbReference type="ARBA" id="ARBA00022670"/>
    </source>
</evidence>
<dbReference type="EMBL" id="SEYY01003076">
    <property type="protein sequence ID" value="KAB7504486.1"/>
    <property type="molecule type" value="Genomic_DNA"/>
</dbReference>
<keyword evidence="2" id="KW-0732">Signal</keyword>
<accession>A0A5N5TCW2</accession>
<keyword evidence="1 5" id="KW-0645">Protease</keyword>
<comment type="caution">
    <text evidence="5">The sequence shown here is derived from an EMBL/GenBank/DDBJ whole genome shotgun (WGS) entry which is preliminary data.</text>
</comment>
<dbReference type="GO" id="GO:0006508">
    <property type="term" value="P:proteolysis"/>
    <property type="evidence" value="ECO:0007669"/>
    <property type="project" value="UniProtKB-KW"/>
</dbReference>
<dbReference type="Proteomes" id="UP000326759">
    <property type="component" value="Unassembled WGS sequence"/>
</dbReference>
<organism evidence="5 6">
    <name type="scientific">Armadillidium nasatum</name>
    <dbReference type="NCBI Taxonomy" id="96803"/>
    <lineage>
        <taxon>Eukaryota</taxon>
        <taxon>Metazoa</taxon>
        <taxon>Ecdysozoa</taxon>
        <taxon>Arthropoda</taxon>
        <taxon>Crustacea</taxon>
        <taxon>Multicrustacea</taxon>
        <taxon>Malacostraca</taxon>
        <taxon>Eumalacostraca</taxon>
        <taxon>Peracarida</taxon>
        <taxon>Isopoda</taxon>
        <taxon>Oniscidea</taxon>
        <taxon>Crinocheta</taxon>
        <taxon>Armadillidiidae</taxon>
        <taxon>Armadillidium</taxon>
    </lineage>
</organism>
<dbReference type="InterPro" id="IPR008758">
    <property type="entry name" value="Peptidase_S28"/>
</dbReference>
<dbReference type="InterPro" id="IPR042269">
    <property type="entry name" value="Ser_carbopepase_S28_SKS"/>
</dbReference>
<evidence type="ECO:0000256" key="4">
    <source>
        <dbReference type="ARBA" id="ARBA00023180"/>
    </source>
</evidence>
<sequence>MVEYENLCQKSVYAASFHFASSPRSELDHHNILQKNLVPSGFIKTRRPHVYKMGPHPSYLIFTCLLLTFKLETISSQTSFRRTTSFLPPPEVREGVTPPPELWFTQKYFINDTFYEDGGPIFLMIESWEVVATSIVSKGSELCLEEIIKAIKSVTDFPKSEKGRKRIEKMLRLRPAIDNPSSTTLYSLRKFMEIIFQTVQYNEVTRDPKQLTIGTLCKTMTNESYGNPSQRFSTVLEYLSELPRNFSIPVNPWEFQTCTELGSFVTTDSPNQPFGNIFPLCFFLHNCKNDFGVDEHLLQRAIERTNIMYGGKNPKVTRVESFKILMTKHQPFSLTELPTVPTCIHLIQATLSN</sequence>
<name>A0A5N5TCW2_9CRUS</name>
<gene>
    <name evidence="5" type="primary">PRSS16</name>
    <name evidence="5" type="ORF">Anas_11876</name>
</gene>